<keyword evidence="3 5" id="KW-0268">Exocytosis</keyword>
<evidence type="ECO:0000313" key="10">
    <source>
        <dbReference type="Proteomes" id="UP001235939"/>
    </source>
</evidence>
<dbReference type="PANTHER" id="PTHR14146:SF0">
    <property type="entry name" value="EXOCYST COMPLEX COMPONENT 4"/>
    <property type="match status" value="1"/>
</dbReference>
<comment type="function">
    <text evidence="5">Component of the exocyst complex involved in the docking of exocytic vesicles with fusion sites on the plasma membrane.</text>
</comment>
<dbReference type="EMBL" id="CP092872">
    <property type="protein sequence ID" value="UYV72880.1"/>
    <property type="molecule type" value="Genomic_DNA"/>
</dbReference>
<keyword evidence="10" id="KW-1185">Reference proteome</keyword>
<dbReference type="InterPro" id="IPR007191">
    <property type="entry name" value="Sec8_exocyst_N"/>
</dbReference>
<feature type="region of interest" description="Disordered" evidence="6">
    <location>
        <begin position="1"/>
        <end position="26"/>
    </location>
</feature>
<proteinExistence type="inferred from homology"/>
<evidence type="ECO:0000256" key="2">
    <source>
        <dbReference type="ARBA" id="ARBA00022448"/>
    </source>
</evidence>
<evidence type="ECO:0000259" key="8">
    <source>
        <dbReference type="Pfam" id="PF20652"/>
    </source>
</evidence>
<dbReference type="Pfam" id="PF20652">
    <property type="entry name" value="Sec8_C"/>
    <property type="match status" value="1"/>
</dbReference>
<feature type="domain" description="Exocyst complex component Sec8 N-terminal" evidence="7">
    <location>
        <begin position="55"/>
        <end position="146"/>
    </location>
</feature>
<evidence type="ECO:0000313" key="9">
    <source>
        <dbReference type="EMBL" id="UYV72880.1"/>
    </source>
</evidence>
<sequence length="928" mass="106602">MADPEVPRRPKRLGKSVPKSNNSPGGLLMTVIRTLTMSQNVAERDRERIRLEHEFKQSNDKLETLVAAHSNELSQVLHTFRRIPTRIAETRRRLRDVRQRLGNCRGLLLCKRDEVRGLWRDVMEHKHTLQLLAEVETLLTTPDRVQAYLASHHYLHATQLFVSVSSTLNGPMKSIEALKEVKREIFSKNDEIFEHLIKDLNTQLYEVSTLKFLKKLRAQNVEDAFELNQKHLPNMANFLQEDILANPREDTRHFITLMVSCLFQLKRLPDAIQAIKEQCQMELMAIVWRTPAVLSETLPNLRLKRRSGEQDESYMLRAFLDLVFQQFRVVLALHQWILLVLVYLGKDHPVPPYDLGEIWSKAQTVLQLLATEYLDISASPRQAPASLSDIGANINHYFSKKKPIKPKQVSLFKFDGSSHALSMNAYINEQREALIKRGELWNFSDGSHHQYVCEPACRNVVVIFNPTMKFIHELESSLSLQLGDQSPLRNFLMDYVKEFIPQLTIQVDSMVERAIKDMEDSNFSSNASIQREEGNPRPILQSTVLVQQSIQELEVLLSSLPCYATHFHGLICKILGNYKEVCTDAFRSIVQHESQDKRIISATWAKDEDISRYLKSLPTWIALQNQKGHTGSTEIEETPEEVNLRNKKVSEILTSNITGDTLIPQHEILSDIGKLRLLGQLHESLEWLGGRVVTLSCSLPCQDHKPSILPPSKFKDIPPFSKAELDALCEVGRELDGLGDTCLLVLYLEARVHCFYHLLPLTSRISYCIALDTQEPDNEVMRLIKDLAAIEEELSHTLLPRKLRCIFEGLGHLLASIFINYVGKLNKINENGVKRICRNIHALQQSQTSITKTREVALDRARQYYELLYQTSEEVLNSILDYGPQFQEMEYTNILKLIHHSNPNFDQYSLDQDLRRLLEILSKVSVQL</sequence>
<evidence type="ECO:0000256" key="3">
    <source>
        <dbReference type="ARBA" id="ARBA00022483"/>
    </source>
</evidence>
<evidence type="ECO:0000256" key="1">
    <source>
        <dbReference type="ARBA" id="ARBA00010470"/>
    </source>
</evidence>
<comment type="similarity">
    <text evidence="1 5">Belongs to the SEC8 family.</text>
</comment>
<keyword evidence="4 5" id="KW-0653">Protein transport</keyword>
<dbReference type="InterPro" id="IPR048630">
    <property type="entry name" value="Sec8_M"/>
</dbReference>
<evidence type="ECO:0000256" key="4">
    <source>
        <dbReference type="ARBA" id="ARBA00022927"/>
    </source>
</evidence>
<dbReference type="InterPro" id="IPR039682">
    <property type="entry name" value="Sec8/EXOC4"/>
</dbReference>
<dbReference type="Proteomes" id="UP001235939">
    <property type="component" value="Chromosome 10"/>
</dbReference>
<dbReference type="Pfam" id="PF04048">
    <property type="entry name" value="Sec8_N"/>
    <property type="match status" value="1"/>
</dbReference>
<reference evidence="9 10" key="1">
    <citation type="submission" date="2022-01" db="EMBL/GenBank/DDBJ databases">
        <title>A chromosomal length assembly of Cordylochernes scorpioides.</title>
        <authorList>
            <person name="Zeh D."/>
            <person name="Zeh J."/>
        </authorList>
    </citation>
    <scope>NUCLEOTIDE SEQUENCE [LARGE SCALE GENOMIC DNA]</scope>
    <source>
        <strain evidence="9">IN4F17</strain>
        <tissue evidence="9">Whole Body</tissue>
    </source>
</reference>
<feature type="domain" description="Exocyst complex component Sec8 middle helical bundle" evidence="8">
    <location>
        <begin position="246"/>
        <end position="434"/>
    </location>
</feature>
<evidence type="ECO:0000256" key="6">
    <source>
        <dbReference type="SAM" id="MobiDB-lite"/>
    </source>
</evidence>
<name>A0ABY6KVI5_9ARAC</name>
<gene>
    <name evidence="9" type="ORF">LAZ67_10001059</name>
</gene>
<organism evidence="9 10">
    <name type="scientific">Cordylochernes scorpioides</name>
    <dbReference type="NCBI Taxonomy" id="51811"/>
    <lineage>
        <taxon>Eukaryota</taxon>
        <taxon>Metazoa</taxon>
        <taxon>Ecdysozoa</taxon>
        <taxon>Arthropoda</taxon>
        <taxon>Chelicerata</taxon>
        <taxon>Arachnida</taxon>
        <taxon>Pseudoscorpiones</taxon>
        <taxon>Cheliferoidea</taxon>
        <taxon>Chernetidae</taxon>
        <taxon>Cordylochernes</taxon>
    </lineage>
</organism>
<dbReference type="PANTHER" id="PTHR14146">
    <property type="entry name" value="EXOCYST COMPLEX COMPONENT 4"/>
    <property type="match status" value="1"/>
</dbReference>
<protein>
    <recommendedName>
        <fullName evidence="5">Exocyst complex component Sec8</fullName>
    </recommendedName>
</protein>
<accession>A0ABY6KVI5</accession>
<evidence type="ECO:0000256" key="5">
    <source>
        <dbReference type="RuleBase" id="RU367079"/>
    </source>
</evidence>
<keyword evidence="2 5" id="KW-0813">Transport</keyword>
<evidence type="ECO:0000259" key="7">
    <source>
        <dbReference type="Pfam" id="PF04048"/>
    </source>
</evidence>